<evidence type="ECO:0000313" key="3">
    <source>
        <dbReference type="Proteomes" id="UP001163846"/>
    </source>
</evidence>
<proteinExistence type="predicted"/>
<accession>A0AA38PFH0</accession>
<organism evidence="2 3">
    <name type="scientific">Lentinula raphanica</name>
    <dbReference type="NCBI Taxonomy" id="153919"/>
    <lineage>
        <taxon>Eukaryota</taxon>
        <taxon>Fungi</taxon>
        <taxon>Dikarya</taxon>
        <taxon>Basidiomycota</taxon>
        <taxon>Agaricomycotina</taxon>
        <taxon>Agaricomycetes</taxon>
        <taxon>Agaricomycetidae</taxon>
        <taxon>Agaricales</taxon>
        <taxon>Marasmiineae</taxon>
        <taxon>Omphalotaceae</taxon>
        <taxon>Lentinula</taxon>
    </lineage>
</organism>
<comment type="caution">
    <text evidence="2">The sequence shown here is derived from an EMBL/GenBank/DDBJ whole genome shotgun (WGS) entry which is preliminary data.</text>
</comment>
<keyword evidence="3" id="KW-1185">Reference proteome</keyword>
<dbReference type="EMBL" id="MU806022">
    <property type="protein sequence ID" value="KAJ3841959.1"/>
    <property type="molecule type" value="Genomic_DNA"/>
</dbReference>
<gene>
    <name evidence="2" type="ORF">F5878DRAFT_722611</name>
</gene>
<feature type="signal peptide" evidence="1">
    <location>
        <begin position="1"/>
        <end position="22"/>
    </location>
</feature>
<evidence type="ECO:0000256" key="1">
    <source>
        <dbReference type="SAM" id="SignalP"/>
    </source>
</evidence>
<evidence type="ECO:0000313" key="2">
    <source>
        <dbReference type="EMBL" id="KAJ3841959.1"/>
    </source>
</evidence>
<protein>
    <submittedName>
        <fullName evidence="2">Uncharacterized protein</fullName>
    </submittedName>
</protein>
<dbReference type="AlphaFoldDB" id="A0AA38PFH0"/>
<name>A0AA38PFH0_9AGAR</name>
<dbReference type="Proteomes" id="UP001163846">
    <property type="component" value="Unassembled WGS sequence"/>
</dbReference>
<sequence length="267" mass="31549">MRLSYMTPFLYLSLCFPAYIFATPIPAMDTSIQVHPSTAIYARKVAVEESYLVEVIFWSPYRRYTRMDSDSLEFANKIRNAVEILLHWFFLCHRNDKFDEKILPENRMSFRVTSLTYNGAQPSLLPEPWAKDHYRMDLRFTLDLGNKRSSFDDHSLFFLAKVFDEAPTPLLPEDAINLEGAGLWKRLDHRHPFVLFKQRQFKLPLSTRYHDRLDFRLDVDELQWEQNRVPTRKTVINSRHVFLFMEAEEGQGEKDKVKSEDGQRGST</sequence>
<feature type="chain" id="PRO_5041445814" evidence="1">
    <location>
        <begin position="23"/>
        <end position="267"/>
    </location>
</feature>
<reference evidence="2" key="1">
    <citation type="submission" date="2022-08" db="EMBL/GenBank/DDBJ databases">
        <authorList>
            <consortium name="DOE Joint Genome Institute"/>
            <person name="Min B."/>
            <person name="Riley R."/>
            <person name="Sierra-Patev S."/>
            <person name="Naranjo-Ortiz M."/>
            <person name="Looney B."/>
            <person name="Konkel Z."/>
            <person name="Slot J.C."/>
            <person name="Sakamoto Y."/>
            <person name="Steenwyk J.L."/>
            <person name="Rokas A."/>
            <person name="Carro J."/>
            <person name="Camarero S."/>
            <person name="Ferreira P."/>
            <person name="Molpeceres G."/>
            <person name="Ruiz-Duenas F.J."/>
            <person name="Serrano A."/>
            <person name="Henrissat B."/>
            <person name="Drula E."/>
            <person name="Hughes K.W."/>
            <person name="Mata J.L."/>
            <person name="Ishikawa N.K."/>
            <person name="Vargas-Isla R."/>
            <person name="Ushijima S."/>
            <person name="Smith C.A."/>
            <person name="Ahrendt S."/>
            <person name="Andreopoulos W."/>
            <person name="He G."/>
            <person name="Labutti K."/>
            <person name="Lipzen A."/>
            <person name="Ng V."/>
            <person name="Sandor L."/>
            <person name="Barry K."/>
            <person name="Martinez A.T."/>
            <person name="Xiao Y."/>
            <person name="Gibbons J.G."/>
            <person name="Terashima K."/>
            <person name="Hibbett D.S."/>
            <person name="Grigoriev I.V."/>
        </authorList>
    </citation>
    <scope>NUCLEOTIDE SEQUENCE</scope>
    <source>
        <strain evidence="2">TFB9207</strain>
    </source>
</reference>
<keyword evidence="1" id="KW-0732">Signal</keyword>